<feature type="chain" id="PRO_5016813267" evidence="5">
    <location>
        <begin position="24"/>
        <end position="154"/>
    </location>
</feature>
<keyword evidence="5" id="KW-0732">Signal</keyword>
<proteinExistence type="predicted"/>
<dbReference type="Pfam" id="PF00034">
    <property type="entry name" value="Cytochrom_C"/>
    <property type="match status" value="1"/>
</dbReference>
<keyword evidence="2 4" id="KW-0479">Metal-binding</keyword>
<evidence type="ECO:0000256" key="5">
    <source>
        <dbReference type="SAM" id="SignalP"/>
    </source>
</evidence>
<evidence type="ECO:0000256" key="4">
    <source>
        <dbReference type="PROSITE-ProRule" id="PRU00433"/>
    </source>
</evidence>
<feature type="signal peptide" evidence="5">
    <location>
        <begin position="1"/>
        <end position="23"/>
    </location>
</feature>
<dbReference type="PROSITE" id="PS51007">
    <property type="entry name" value="CYTC"/>
    <property type="match status" value="1"/>
</dbReference>
<protein>
    <submittedName>
        <fullName evidence="7">Periplasmic protein</fullName>
    </submittedName>
</protein>
<accession>A0A377J4X8</accession>
<name>A0A377J4X8_9HELI</name>
<dbReference type="AlphaFoldDB" id="A0A377J4X8"/>
<evidence type="ECO:0000256" key="1">
    <source>
        <dbReference type="ARBA" id="ARBA00022617"/>
    </source>
</evidence>
<evidence type="ECO:0000256" key="2">
    <source>
        <dbReference type="ARBA" id="ARBA00022723"/>
    </source>
</evidence>
<dbReference type="InterPro" id="IPR036909">
    <property type="entry name" value="Cyt_c-like_dom_sf"/>
</dbReference>
<evidence type="ECO:0000313" key="8">
    <source>
        <dbReference type="Proteomes" id="UP000254841"/>
    </source>
</evidence>
<reference evidence="7 8" key="1">
    <citation type="submission" date="2018-06" db="EMBL/GenBank/DDBJ databases">
        <authorList>
            <consortium name="Pathogen Informatics"/>
            <person name="Doyle S."/>
        </authorList>
    </citation>
    <scope>NUCLEOTIDE SEQUENCE [LARGE SCALE GENOMIC DNA]</scope>
    <source>
        <strain evidence="7 8">NCTC12410</strain>
    </source>
</reference>
<evidence type="ECO:0000256" key="3">
    <source>
        <dbReference type="ARBA" id="ARBA00023004"/>
    </source>
</evidence>
<dbReference type="RefSeq" id="WP_408938835.1">
    <property type="nucleotide sequence ID" value="NZ_UGHV01000001.1"/>
</dbReference>
<dbReference type="EMBL" id="UGHV01000001">
    <property type="protein sequence ID" value="STO97418.1"/>
    <property type="molecule type" value="Genomic_DNA"/>
</dbReference>
<gene>
    <name evidence="7" type="ORF">NCTC12410_01244</name>
</gene>
<dbReference type="InterPro" id="IPR009056">
    <property type="entry name" value="Cyt_c-like_dom"/>
</dbReference>
<dbReference type="SUPFAM" id="SSF46626">
    <property type="entry name" value="Cytochrome c"/>
    <property type="match status" value="1"/>
</dbReference>
<dbReference type="Proteomes" id="UP000254841">
    <property type="component" value="Unassembled WGS sequence"/>
</dbReference>
<evidence type="ECO:0000259" key="6">
    <source>
        <dbReference type="PROSITE" id="PS51007"/>
    </source>
</evidence>
<dbReference type="GO" id="GO:0020037">
    <property type="term" value="F:heme binding"/>
    <property type="evidence" value="ECO:0007669"/>
    <property type="project" value="InterPro"/>
</dbReference>
<organism evidence="7 8">
    <name type="scientific">Helicobacter canis</name>
    <dbReference type="NCBI Taxonomy" id="29419"/>
    <lineage>
        <taxon>Bacteria</taxon>
        <taxon>Pseudomonadati</taxon>
        <taxon>Campylobacterota</taxon>
        <taxon>Epsilonproteobacteria</taxon>
        <taxon>Campylobacterales</taxon>
        <taxon>Helicobacteraceae</taxon>
        <taxon>Helicobacter</taxon>
    </lineage>
</organism>
<keyword evidence="3 4" id="KW-0408">Iron</keyword>
<dbReference type="GO" id="GO:0009055">
    <property type="term" value="F:electron transfer activity"/>
    <property type="evidence" value="ECO:0007669"/>
    <property type="project" value="InterPro"/>
</dbReference>
<dbReference type="Gene3D" id="1.10.760.10">
    <property type="entry name" value="Cytochrome c-like domain"/>
    <property type="match status" value="1"/>
</dbReference>
<sequence>MIAMKNLYRACALLLAWHTLALADSSAGSASTQTALESIAQEVESSVQDSSQDSTQDADGFITPQEYGANLYENPRGIGCVKCHGKDGEETLLASYVHKGKQRHIIVPRINNLAFETFKVALSKDSGVMPKYNLTDEEINAIYLYITSRNKTFR</sequence>
<keyword evidence="1 4" id="KW-0349">Heme</keyword>
<feature type="domain" description="Cytochrome c" evidence="6">
    <location>
        <begin position="63"/>
        <end position="150"/>
    </location>
</feature>
<dbReference type="GO" id="GO:0046872">
    <property type="term" value="F:metal ion binding"/>
    <property type="evidence" value="ECO:0007669"/>
    <property type="project" value="UniProtKB-KW"/>
</dbReference>
<evidence type="ECO:0000313" key="7">
    <source>
        <dbReference type="EMBL" id="STO97418.1"/>
    </source>
</evidence>